<sequence>FRCGGTAALWSGLGDTIIFLSLTDGSSGTFRENPQQIRERRKLEAAASVAIIHGKSRCMECVDGSLTPSLENRFRLISLIREIQPDIIVTNRPNDYHPRPSDMPR</sequence>
<dbReference type="AlphaFoldDB" id="A0A060CCP2"/>
<protein>
    <submittedName>
        <fullName evidence="1">PIG-L</fullName>
    </submittedName>
</protein>
<feature type="non-terminal residue" evidence="1">
    <location>
        <position position="105"/>
    </location>
</feature>
<accession>A0A060CCP2</accession>
<reference evidence="1" key="1">
    <citation type="journal article" date="2013" name="Environ. Microbiol.">
        <title>Seasonally variable intestinal metagenomes of the red palm weevil (Rhynchophorus ferrugineus).</title>
        <authorList>
            <person name="Jia S."/>
            <person name="Zhang X."/>
            <person name="Zhang G."/>
            <person name="Yin A."/>
            <person name="Zhang S."/>
            <person name="Li F."/>
            <person name="Wang L."/>
            <person name="Zhao D."/>
            <person name="Yun Q."/>
            <person name="Tala"/>
            <person name="Wang J."/>
            <person name="Sun G."/>
            <person name="Baabdullah M."/>
            <person name="Yu X."/>
            <person name="Hu S."/>
            <person name="Al-Mssallem I.S."/>
            <person name="Yu J."/>
        </authorList>
    </citation>
    <scope>NUCLEOTIDE SEQUENCE</scope>
</reference>
<organism evidence="1">
    <name type="scientific">uncultured Halomicrobium sp</name>
    <dbReference type="NCBI Taxonomy" id="1045331"/>
    <lineage>
        <taxon>Archaea</taxon>
        <taxon>Methanobacteriati</taxon>
        <taxon>Methanobacteriota</taxon>
        <taxon>Stenosarchaea group</taxon>
        <taxon>Halobacteria</taxon>
        <taxon>Halobacteriales</taxon>
        <taxon>Haloarculaceae</taxon>
        <taxon>Halomicrobium</taxon>
        <taxon>environmental samples</taxon>
    </lineage>
</organism>
<dbReference type="InterPro" id="IPR003737">
    <property type="entry name" value="GlcNAc_PI_deacetylase-related"/>
</dbReference>
<proteinExistence type="predicted"/>
<dbReference type="Pfam" id="PF02585">
    <property type="entry name" value="PIG-L"/>
    <property type="match status" value="1"/>
</dbReference>
<feature type="non-terminal residue" evidence="1">
    <location>
        <position position="1"/>
    </location>
</feature>
<dbReference type="InterPro" id="IPR024078">
    <property type="entry name" value="LmbE-like_dom_sf"/>
</dbReference>
<dbReference type="EMBL" id="KF125404">
    <property type="protein sequence ID" value="AIA92732.1"/>
    <property type="molecule type" value="Genomic_DNA"/>
</dbReference>
<name>A0A060CCP2_9EURY</name>
<dbReference type="SUPFAM" id="SSF102588">
    <property type="entry name" value="LmbE-like"/>
    <property type="match status" value="1"/>
</dbReference>
<evidence type="ECO:0000313" key="1">
    <source>
        <dbReference type="EMBL" id="AIA92732.1"/>
    </source>
</evidence>
<dbReference type="Gene3D" id="3.40.50.10320">
    <property type="entry name" value="LmbE-like"/>
    <property type="match status" value="1"/>
</dbReference>